<reference evidence="3 4" key="1">
    <citation type="submission" date="2014-06" db="EMBL/GenBank/DDBJ databases">
        <authorList>
            <person name="Swart Estienne"/>
        </authorList>
    </citation>
    <scope>NUCLEOTIDE SEQUENCE [LARGE SCALE GENOMIC DNA]</scope>
    <source>
        <strain evidence="3 4">130c</strain>
    </source>
</reference>
<dbReference type="AlphaFoldDB" id="A0A077ZYS8"/>
<keyword evidence="1" id="KW-0175">Coiled coil</keyword>
<keyword evidence="4" id="KW-1185">Reference proteome</keyword>
<keyword evidence="2" id="KW-0732">Signal</keyword>
<accession>A0A077ZYS8</accession>
<organism evidence="3 4">
    <name type="scientific">Stylonychia lemnae</name>
    <name type="common">Ciliate</name>
    <dbReference type="NCBI Taxonomy" id="5949"/>
    <lineage>
        <taxon>Eukaryota</taxon>
        <taxon>Sar</taxon>
        <taxon>Alveolata</taxon>
        <taxon>Ciliophora</taxon>
        <taxon>Intramacronucleata</taxon>
        <taxon>Spirotrichea</taxon>
        <taxon>Stichotrichia</taxon>
        <taxon>Sporadotrichida</taxon>
        <taxon>Oxytrichidae</taxon>
        <taxon>Stylonychinae</taxon>
        <taxon>Stylonychia</taxon>
    </lineage>
</organism>
<name>A0A077ZYS8_STYLE</name>
<gene>
    <name evidence="3" type="primary">Contig3165.g3382</name>
    <name evidence="3" type="ORF">STYLEM_3755</name>
</gene>
<feature type="coiled-coil region" evidence="1">
    <location>
        <begin position="15"/>
        <end position="42"/>
    </location>
</feature>
<dbReference type="EMBL" id="CCKQ01003652">
    <property type="protein sequence ID" value="CDW74772.1"/>
    <property type="molecule type" value="Genomic_DNA"/>
</dbReference>
<feature type="chain" id="PRO_5001729045" evidence="2">
    <location>
        <begin position="17"/>
        <end position="140"/>
    </location>
</feature>
<dbReference type="InParanoid" id="A0A077ZYS8"/>
<evidence type="ECO:0000256" key="1">
    <source>
        <dbReference type="SAM" id="Coils"/>
    </source>
</evidence>
<feature type="signal peptide" evidence="2">
    <location>
        <begin position="1"/>
        <end position="16"/>
    </location>
</feature>
<dbReference type="Proteomes" id="UP000039865">
    <property type="component" value="Unassembled WGS sequence"/>
</dbReference>
<protein>
    <submittedName>
        <fullName evidence="3">Uncharacterized protein</fullName>
    </submittedName>
</protein>
<evidence type="ECO:0000313" key="3">
    <source>
        <dbReference type="EMBL" id="CDW74772.1"/>
    </source>
</evidence>
<evidence type="ECO:0000313" key="4">
    <source>
        <dbReference type="Proteomes" id="UP000039865"/>
    </source>
</evidence>
<proteinExistence type="predicted"/>
<evidence type="ECO:0000256" key="2">
    <source>
        <dbReference type="SAM" id="SignalP"/>
    </source>
</evidence>
<sequence length="140" mass="16656">MPLNSTFLLMTQFVLSSLQQDIKILKHHIKQLENNNERIYNEEGKSYNQIFVSAKRGNFGQACWQRKDNKHKRINFFLAAMDYNQEEQATIQDLGSIHFDMMKIEGLIHNVSRNIQLQQDMDKQHQDCNLYQLPNYKYSD</sequence>